<dbReference type="InterPro" id="IPR006121">
    <property type="entry name" value="HMA_dom"/>
</dbReference>
<dbReference type="InterPro" id="IPR036163">
    <property type="entry name" value="HMA_dom_sf"/>
</dbReference>
<organism evidence="2 3">
    <name type="scientific">Brumimicrobium aurantiacum</name>
    <dbReference type="NCBI Taxonomy" id="1737063"/>
    <lineage>
        <taxon>Bacteria</taxon>
        <taxon>Pseudomonadati</taxon>
        <taxon>Bacteroidota</taxon>
        <taxon>Flavobacteriia</taxon>
        <taxon>Flavobacteriales</taxon>
        <taxon>Crocinitomicaceae</taxon>
        <taxon>Brumimicrobium</taxon>
    </lineage>
</organism>
<keyword evidence="1" id="KW-0732">Signal</keyword>
<dbReference type="SUPFAM" id="SSF55008">
    <property type="entry name" value="HMA, heavy metal-associated domain"/>
    <property type="match status" value="1"/>
</dbReference>
<dbReference type="GO" id="GO:0046872">
    <property type="term" value="F:metal ion binding"/>
    <property type="evidence" value="ECO:0007669"/>
    <property type="project" value="InterPro"/>
</dbReference>
<gene>
    <name evidence="2" type="ORF">DXU93_11475</name>
</gene>
<evidence type="ECO:0000256" key="1">
    <source>
        <dbReference type="SAM" id="SignalP"/>
    </source>
</evidence>
<comment type="caution">
    <text evidence="2">The sequence shown here is derived from an EMBL/GenBank/DDBJ whole genome shotgun (WGS) entry which is preliminary data.</text>
</comment>
<dbReference type="CDD" id="cd00371">
    <property type="entry name" value="HMA"/>
    <property type="match status" value="1"/>
</dbReference>
<accession>A0A3E1EW05</accession>
<dbReference type="Gene3D" id="3.30.70.100">
    <property type="match status" value="1"/>
</dbReference>
<protein>
    <submittedName>
        <fullName evidence="2">Copper chaperone</fullName>
    </submittedName>
</protein>
<evidence type="ECO:0000313" key="3">
    <source>
        <dbReference type="Proteomes" id="UP000257127"/>
    </source>
</evidence>
<dbReference type="Proteomes" id="UP000257127">
    <property type="component" value="Unassembled WGS sequence"/>
</dbReference>
<proteinExistence type="predicted"/>
<name>A0A3E1EW05_9FLAO</name>
<dbReference type="EMBL" id="QURB01000007">
    <property type="protein sequence ID" value="RFC53740.1"/>
    <property type="molecule type" value="Genomic_DNA"/>
</dbReference>
<reference evidence="2 3" key="1">
    <citation type="submission" date="2018-08" db="EMBL/GenBank/DDBJ databases">
        <title>The draft genome squence of Brumimicrobium sp. N62.</title>
        <authorList>
            <person name="Du Z.-J."/>
            <person name="Luo H.-R."/>
        </authorList>
    </citation>
    <scope>NUCLEOTIDE SEQUENCE [LARGE SCALE GENOMIC DNA]</scope>
    <source>
        <strain evidence="2 3">N62</strain>
    </source>
</reference>
<evidence type="ECO:0000313" key="2">
    <source>
        <dbReference type="EMBL" id="RFC53740.1"/>
    </source>
</evidence>
<keyword evidence="3" id="KW-1185">Reference proteome</keyword>
<feature type="chain" id="PRO_5017590425" evidence="1">
    <location>
        <begin position="23"/>
        <end position="119"/>
    </location>
</feature>
<dbReference type="AlphaFoldDB" id="A0A3E1EW05"/>
<sequence length="119" mass="13552">MTFMKNVLFILFFSLSLNFAYSQEGKIRTAEIKTDIACDHCAVCSSCDQNIYIKVKDNTKGVRKVEIDAEKNIIKVKYNSKRTNLEEIEKAIVLSGFKANQVEPTEEAYNSLDPCCKKK</sequence>
<feature type="signal peptide" evidence="1">
    <location>
        <begin position="1"/>
        <end position="22"/>
    </location>
</feature>